<keyword evidence="4" id="KW-1185">Reference proteome</keyword>
<dbReference type="SUPFAM" id="SSF54909">
    <property type="entry name" value="Dimeric alpha+beta barrel"/>
    <property type="match status" value="1"/>
</dbReference>
<organism evidence="3 4">
    <name type="scientific">Svornostia abyssi</name>
    <dbReference type="NCBI Taxonomy" id="2898438"/>
    <lineage>
        <taxon>Bacteria</taxon>
        <taxon>Bacillati</taxon>
        <taxon>Actinomycetota</taxon>
        <taxon>Thermoleophilia</taxon>
        <taxon>Solirubrobacterales</taxon>
        <taxon>Baekduiaceae</taxon>
        <taxon>Svornostia</taxon>
    </lineage>
</organism>
<dbReference type="Gene3D" id="3.30.70.1060">
    <property type="entry name" value="Dimeric alpha+beta barrel"/>
    <property type="match status" value="1"/>
</dbReference>
<dbReference type="PANTHER" id="PTHR35174:SF3">
    <property type="entry name" value="BLL7171 PROTEIN"/>
    <property type="match status" value="1"/>
</dbReference>
<dbReference type="InterPro" id="IPR011008">
    <property type="entry name" value="Dimeric_a/b-barrel"/>
</dbReference>
<dbReference type="Pfam" id="PF03795">
    <property type="entry name" value="YCII"/>
    <property type="match status" value="1"/>
</dbReference>
<feature type="domain" description="YCII-related" evidence="2">
    <location>
        <begin position="1"/>
        <end position="112"/>
    </location>
</feature>
<reference evidence="4" key="1">
    <citation type="submission" date="2021-11" db="EMBL/GenBank/DDBJ databases">
        <title>Cultivation dependent microbiological survey of springs from the worlds oldest radium mine currently devoted to the extraction of radon-saturated water.</title>
        <authorList>
            <person name="Kapinusova G."/>
            <person name="Smrhova T."/>
            <person name="Strejcek M."/>
            <person name="Suman J."/>
            <person name="Jani K."/>
            <person name="Pajer P."/>
            <person name="Uhlik O."/>
        </authorList>
    </citation>
    <scope>NUCLEOTIDE SEQUENCE [LARGE SCALE GENOMIC DNA]</scope>
    <source>
        <strain evidence="4">J379</strain>
    </source>
</reference>
<proteinExistence type="inferred from homology"/>
<evidence type="ECO:0000256" key="1">
    <source>
        <dbReference type="ARBA" id="ARBA00007689"/>
    </source>
</evidence>
<protein>
    <submittedName>
        <fullName evidence="3">YciI family protein</fullName>
    </submittedName>
</protein>
<dbReference type="PANTHER" id="PTHR35174">
    <property type="entry name" value="BLL7171 PROTEIN-RELATED"/>
    <property type="match status" value="1"/>
</dbReference>
<accession>A0ABY5PFA4</accession>
<evidence type="ECO:0000259" key="2">
    <source>
        <dbReference type="Pfam" id="PF03795"/>
    </source>
</evidence>
<comment type="similarity">
    <text evidence="1">Belongs to the YciI family.</text>
</comment>
<dbReference type="RefSeq" id="WP_353863842.1">
    <property type="nucleotide sequence ID" value="NZ_CP088295.1"/>
</dbReference>
<evidence type="ECO:0000313" key="4">
    <source>
        <dbReference type="Proteomes" id="UP001058860"/>
    </source>
</evidence>
<dbReference type="InterPro" id="IPR005545">
    <property type="entry name" value="YCII"/>
</dbReference>
<gene>
    <name evidence="3" type="ORF">LRS13_22110</name>
</gene>
<name>A0ABY5PFA4_9ACTN</name>
<sequence>MRYMLLLHHPEELRHAPGSPEFLAGVERFNAFHAELARRDIAWDGFPLQPSPTATSVRVRDGETVVSDGPFAELKEQLGGYYVIDLPDLDAAIEIAAMVPWAAEGTVEIRPLASLDAPELVSPQT</sequence>
<dbReference type="Proteomes" id="UP001058860">
    <property type="component" value="Chromosome"/>
</dbReference>
<evidence type="ECO:0000313" key="3">
    <source>
        <dbReference type="EMBL" id="UUY03334.1"/>
    </source>
</evidence>
<dbReference type="EMBL" id="CP088295">
    <property type="protein sequence ID" value="UUY03334.1"/>
    <property type="molecule type" value="Genomic_DNA"/>
</dbReference>